<accession>A0AAE0FRW6</accession>
<dbReference type="PANTHER" id="PTHR35315:SF1">
    <property type="entry name" value="RAB6-INTERACTING GOLGIN"/>
    <property type="match status" value="1"/>
</dbReference>
<dbReference type="EMBL" id="LGRX02014433">
    <property type="protein sequence ID" value="KAK3264627.1"/>
    <property type="molecule type" value="Genomic_DNA"/>
</dbReference>
<dbReference type="PANTHER" id="PTHR35315">
    <property type="entry name" value="ACI13"/>
    <property type="match status" value="1"/>
</dbReference>
<dbReference type="Proteomes" id="UP001190700">
    <property type="component" value="Unassembled WGS sequence"/>
</dbReference>
<reference evidence="2 3" key="1">
    <citation type="journal article" date="2015" name="Genome Biol. Evol.">
        <title>Comparative Genomics of a Bacterivorous Green Alga Reveals Evolutionary Causalities and Consequences of Phago-Mixotrophic Mode of Nutrition.</title>
        <authorList>
            <person name="Burns J.A."/>
            <person name="Paasch A."/>
            <person name="Narechania A."/>
            <person name="Kim E."/>
        </authorList>
    </citation>
    <scope>NUCLEOTIDE SEQUENCE [LARGE SCALE GENOMIC DNA]</scope>
    <source>
        <strain evidence="2 3">PLY_AMNH</strain>
    </source>
</reference>
<proteinExistence type="predicted"/>
<protein>
    <submittedName>
        <fullName evidence="2">Aci13</fullName>
    </submittedName>
</protein>
<comment type="caution">
    <text evidence="2">The sequence shown here is derived from an EMBL/GenBank/DDBJ whole genome shotgun (WGS) entry which is preliminary data.</text>
</comment>
<organism evidence="2 3">
    <name type="scientific">Cymbomonas tetramitiformis</name>
    <dbReference type="NCBI Taxonomy" id="36881"/>
    <lineage>
        <taxon>Eukaryota</taxon>
        <taxon>Viridiplantae</taxon>
        <taxon>Chlorophyta</taxon>
        <taxon>Pyramimonadophyceae</taxon>
        <taxon>Pyramimonadales</taxon>
        <taxon>Pyramimonadaceae</taxon>
        <taxon>Cymbomonas</taxon>
    </lineage>
</organism>
<keyword evidence="3" id="KW-1185">Reference proteome</keyword>
<name>A0AAE0FRW6_9CHLO</name>
<evidence type="ECO:0000256" key="1">
    <source>
        <dbReference type="SAM" id="MobiDB-lite"/>
    </source>
</evidence>
<sequence>MDVTANQQEGVGVSSTTAQPNVLTDDDIISEKLIEEKEKQLHEQIHTKYAALKVMEQELKGLKFQVSQTVAPQRSALEHLRKKIELASAE</sequence>
<dbReference type="AlphaFoldDB" id="A0AAE0FRW6"/>
<feature type="non-terminal residue" evidence="2">
    <location>
        <position position="90"/>
    </location>
</feature>
<evidence type="ECO:0000313" key="3">
    <source>
        <dbReference type="Proteomes" id="UP001190700"/>
    </source>
</evidence>
<gene>
    <name evidence="2" type="ORF">CYMTET_26644</name>
</gene>
<evidence type="ECO:0000313" key="2">
    <source>
        <dbReference type="EMBL" id="KAK3264627.1"/>
    </source>
</evidence>
<feature type="region of interest" description="Disordered" evidence="1">
    <location>
        <begin position="1"/>
        <end position="22"/>
    </location>
</feature>